<gene>
    <name evidence="1" type="ORF">H0N91_02240</name>
</gene>
<accession>A0A853JKT5</accession>
<evidence type="ECO:0000313" key="1">
    <source>
        <dbReference type="EMBL" id="NZA36988.1"/>
    </source>
</evidence>
<evidence type="ECO:0000313" key="2">
    <source>
        <dbReference type="Proteomes" id="UP000586254"/>
    </source>
</evidence>
<dbReference type="Proteomes" id="UP000586254">
    <property type="component" value="Unassembled WGS sequence"/>
</dbReference>
<proteinExistence type="predicted"/>
<protein>
    <submittedName>
        <fullName evidence="1">Uncharacterized protein</fullName>
    </submittedName>
</protein>
<dbReference type="EMBL" id="JACCKS010000002">
    <property type="protein sequence ID" value="NZA36988.1"/>
    <property type="molecule type" value="Genomic_DNA"/>
</dbReference>
<name>A0A853JKT5_9FIRM</name>
<dbReference type="AlphaFoldDB" id="A0A853JKT5"/>
<dbReference type="RefSeq" id="WP_180492835.1">
    <property type="nucleotide sequence ID" value="NZ_JACCKS010000002.1"/>
</dbReference>
<organism evidence="1 2">
    <name type="scientific">Eubacterium callanderi</name>
    <dbReference type="NCBI Taxonomy" id="53442"/>
    <lineage>
        <taxon>Bacteria</taxon>
        <taxon>Bacillati</taxon>
        <taxon>Bacillota</taxon>
        <taxon>Clostridia</taxon>
        <taxon>Eubacteriales</taxon>
        <taxon>Eubacteriaceae</taxon>
        <taxon>Eubacterium</taxon>
    </lineage>
</organism>
<reference evidence="1 2" key="1">
    <citation type="submission" date="2020-07" db="EMBL/GenBank/DDBJ databases">
        <title>Organ Donor 1.</title>
        <authorList>
            <person name="Marsh A.J."/>
            <person name="Azcarate-Peril M.A."/>
        </authorList>
    </citation>
    <scope>NUCLEOTIDE SEQUENCE [LARGE SCALE GENOMIC DNA]</scope>
    <source>
        <strain evidence="1 2">AMC0717</strain>
    </source>
</reference>
<comment type="caution">
    <text evidence="1">The sequence shown here is derived from an EMBL/GenBank/DDBJ whole genome shotgun (WGS) entry which is preliminary data.</text>
</comment>
<sequence length="161" mass="19233">MNLLTVGMHHFKLYVNDGTSDVDKRSILNVFAFLNGCPNFEFLNNTRVNQKLDDLYQRFDLIDCIRLRHPNYLKSDIEKPIYLELSILKNKRGHKNIVFNKMPHEGILDLYHATLKQFEPLPRCVFLYRVFEYAAVNHYRIQFNPAQYKPENAMEYYLNKL</sequence>